<evidence type="ECO:0000259" key="5">
    <source>
        <dbReference type="SMART" id="SM00829"/>
    </source>
</evidence>
<keyword evidence="2" id="KW-0479">Metal-binding</keyword>
<feature type="domain" description="Enoyl reductase (ER)" evidence="5">
    <location>
        <begin position="1"/>
        <end position="245"/>
    </location>
</feature>
<gene>
    <name evidence="6" type="ORF">Plec18167_007633</name>
</gene>
<sequence>MNDTLTRKAALLVQYNSGRKWEGTFAEYVLIPARYVIRIPEELSLRDEVIAPILCGGVTAYKALKVSNVTPGKWIAVLGAAGGVGALAIQYARAMGYRVLAVDISSEKANFCRELGAEAYLDVAHTDDFPERVSEVTSGQDASCVLVIAGSSKAYELGLKILAPFGVLTCVGIPPANQLATFHPLLFIDKGIRIIGSAVGTRKDILEALSFVERGLVIPSITLTSLEGLTEITQFSGAVNGKYVVKF</sequence>
<evidence type="ECO:0000256" key="3">
    <source>
        <dbReference type="ARBA" id="ARBA00022833"/>
    </source>
</evidence>
<evidence type="ECO:0000256" key="2">
    <source>
        <dbReference type="ARBA" id="ARBA00022723"/>
    </source>
</evidence>
<keyword evidence="3" id="KW-0862">Zinc</keyword>
<proteinExistence type="predicted"/>
<comment type="caution">
    <text evidence="6">The sequence shown here is derived from an EMBL/GenBank/DDBJ whole genome shotgun (WGS) entry which is preliminary data.</text>
</comment>
<dbReference type="SUPFAM" id="SSF51735">
    <property type="entry name" value="NAD(P)-binding Rossmann-fold domains"/>
    <property type="match status" value="1"/>
</dbReference>
<evidence type="ECO:0000313" key="6">
    <source>
        <dbReference type="EMBL" id="KAL1870115.1"/>
    </source>
</evidence>
<name>A0ABR3X2N5_9EURO</name>
<dbReference type="Proteomes" id="UP001583193">
    <property type="component" value="Unassembled WGS sequence"/>
</dbReference>
<evidence type="ECO:0000256" key="1">
    <source>
        <dbReference type="ARBA" id="ARBA00001947"/>
    </source>
</evidence>
<evidence type="ECO:0000313" key="7">
    <source>
        <dbReference type="Proteomes" id="UP001583193"/>
    </source>
</evidence>
<protein>
    <recommendedName>
        <fullName evidence="5">Enoyl reductase (ER) domain-containing protein</fullName>
    </recommendedName>
</protein>
<keyword evidence="4" id="KW-0560">Oxidoreductase</keyword>
<dbReference type="Pfam" id="PF00107">
    <property type="entry name" value="ADH_zinc_N"/>
    <property type="match status" value="1"/>
</dbReference>
<dbReference type="Gene3D" id="3.40.50.720">
    <property type="entry name" value="NAD(P)-binding Rossmann-like Domain"/>
    <property type="match status" value="1"/>
</dbReference>
<dbReference type="InterPro" id="IPR013149">
    <property type="entry name" value="ADH-like_C"/>
</dbReference>
<dbReference type="PANTHER" id="PTHR42940:SF8">
    <property type="entry name" value="VACUOLAR PROTEIN SORTING-ASSOCIATED PROTEIN 11"/>
    <property type="match status" value="1"/>
</dbReference>
<comment type="cofactor">
    <cofactor evidence="1">
        <name>Zn(2+)</name>
        <dbReference type="ChEBI" id="CHEBI:29105"/>
    </cofactor>
</comment>
<dbReference type="EMBL" id="JAVDPF010000032">
    <property type="protein sequence ID" value="KAL1870115.1"/>
    <property type="molecule type" value="Genomic_DNA"/>
</dbReference>
<dbReference type="InterPro" id="IPR036291">
    <property type="entry name" value="NAD(P)-bd_dom_sf"/>
</dbReference>
<evidence type="ECO:0000256" key="4">
    <source>
        <dbReference type="ARBA" id="ARBA00023002"/>
    </source>
</evidence>
<dbReference type="Gene3D" id="3.90.180.10">
    <property type="entry name" value="Medium-chain alcohol dehydrogenases, catalytic domain"/>
    <property type="match status" value="1"/>
</dbReference>
<keyword evidence="7" id="KW-1185">Reference proteome</keyword>
<dbReference type="PANTHER" id="PTHR42940">
    <property type="entry name" value="ALCOHOL DEHYDROGENASE 1-RELATED"/>
    <property type="match status" value="1"/>
</dbReference>
<accession>A0ABR3X2N5</accession>
<reference evidence="6 7" key="1">
    <citation type="journal article" date="2024" name="IMA Fungus">
        <title>IMA Genome - F19 : A genome assembly and annotation guide to empower mycologists, including annotated draft genome sequences of Ceratocystis pirilliformis, Diaporthe australafricana, Fusarium ophioides, Paecilomyces lecythidis, and Sporothrix stenoceras.</title>
        <authorList>
            <person name="Aylward J."/>
            <person name="Wilson A.M."/>
            <person name="Visagie C.M."/>
            <person name="Spraker J."/>
            <person name="Barnes I."/>
            <person name="Buitendag C."/>
            <person name="Ceriani C."/>
            <person name="Del Mar Angel L."/>
            <person name="du Plessis D."/>
            <person name="Fuchs T."/>
            <person name="Gasser K."/>
            <person name="Kramer D."/>
            <person name="Li W."/>
            <person name="Munsamy K."/>
            <person name="Piso A."/>
            <person name="Price J.L."/>
            <person name="Sonnekus B."/>
            <person name="Thomas C."/>
            <person name="van der Nest A."/>
            <person name="van Dijk A."/>
            <person name="van Heerden A."/>
            <person name="van Vuuren N."/>
            <person name="Yilmaz N."/>
            <person name="Duong T.A."/>
            <person name="van der Merwe N.A."/>
            <person name="Wingfield M.J."/>
            <person name="Wingfield B.D."/>
        </authorList>
    </citation>
    <scope>NUCLEOTIDE SEQUENCE [LARGE SCALE GENOMIC DNA]</scope>
    <source>
        <strain evidence="6 7">CMW 18167</strain>
    </source>
</reference>
<dbReference type="SUPFAM" id="SSF50129">
    <property type="entry name" value="GroES-like"/>
    <property type="match status" value="1"/>
</dbReference>
<dbReference type="InterPro" id="IPR011032">
    <property type="entry name" value="GroES-like_sf"/>
</dbReference>
<dbReference type="SMART" id="SM00829">
    <property type="entry name" value="PKS_ER"/>
    <property type="match status" value="1"/>
</dbReference>
<dbReference type="InterPro" id="IPR020843">
    <property type="entry name" value="ER"/>
</dbReference>
<organism evidence="6 7">
    <name type="scientific">Paecilomyces lecythidis</name>
    <dbReference type="NCBI Taxonomy" id="3004212"/>
    <lineage>
        <taxon>Eukaryota</taxon>
        <taxon>Fungi</taxon>
        <taxon>Dikarya</taxon>
        <taxon>Ascomycota</taxon>
        <taxon>Pezizomycotina</taxon>
        <taxon>Eurotiomycetes</taxon>
        <taxon>Eurotiomycetidae</taxon>
        <taxon>Eurotiales</taxon>
        <taxon>Thermoascaceae</taxon>
        <taxon>Paecilomyces</taxon>
    </lineage>
</organism>